<evidence type="ECO:0000256" key="1">
    <source>
        <dbReference type="ARBA" id="ARBA00022485"/>
    </source>
</evidence>
<evidence type="ECO:0000256" key="4">
    <source>
        <dbReference type="ARBA" id="ARBA00023004"/>
    </source>
</evidence>
<keyword evidence="3" id="KW-0677">Repeat</keyword>
<dbReference type="PANTHER" id="PTHR42859">
    <property type="entry name" value="OXIDOREDUCTASE"/>
    <property type="match status" value="1"/>
</dbReference>
<organism evidence="7 8">
    <name type="scientific">Paenibacillus helianthi</name>
    <dbReference type="NCBI Taxonomy" id="1349432"/>
    <lineage>
        <taxon>Bacteria</taxon>
        <taxon>Bacillati</taxon>
        <taxon>Bacillota</taxon>
        <taxon>Bacilli</taxon>
        <taxon>Bacillales</taxon>
        <taxon>Paenibacillaceae</taxon>
        <taxon>Paenibacillus</taxon>
    </lineage>
</organism>
<comment type="caution">
    <text evidence="7">The sequence shown here is derived from an EMBL/GenBank/DDBJ whole genome shotgun (WGS) entry which is preliminary data.</text>
</comment>
<evidence type="ECO:0000256" key="5">
    <source>
        <dbReference type="ARBA" id="ARBA00023014"/>
    </source>
</evidence>
<name>A0ABX3EQT1_9BACL</name>
<keyword evidence="4" id="KW-0408">Iron</keyword>
<accession>A0ABX3EQT1</accession>
<keyword evidence="1" id="KW-0004">4Fe-4S</keyword>
<evidence type="ECO:0000256" key="3">
    <source>
        <dbReference type="ARBA" id="ARBA00022737"/>
    </source>
</evidence>
<reference evidence="7 8" key="1">
    <citation type="submission" date="2016-03" db="EMBL/GenBank/DDBJ databases">
        <authorList>
            <person name="Sant'Anna F.H."/>
            <person name="Ambrosini A."/>
            <person name="Souza R."/>
            <person name="Bach E."/>
            <person name="Fernandes G."/>
            <person name="Balsanelli E."/>
            <person name="Baura V.A."/>
            <person name="Souza E.M."/>
            <person name="Passaglia L."/>
        </authorList>
    </citation>
    <scope>NUCLEOTIDE SEQUENCE [LARGE SCALE GENOMIC DNA]</scope>
    <source>
        <strain evidence="7 8">P26E</strain>
    </source>
</reference>
<dbReference type="EMBL" id="LVWI01000031">
    <property type="protein sequence ID" value="OKP88292.1"/>
    <property type="molecule type" value="Genomic_DNA"/>
</dbReference>
<dbReference type="RefSeq" id="WP_074107119.1">
    <property type="nucleotide sequence ID" value="NZ_LVWI01000031.1"/>
</dbReference>
<dbReference type="InterPro" id="IPR017900">
    <property type="entry name" value="4Fe4S_Fe_S_CS"/>
</dbReference>
<evidence type="ECO:0000259" key="6">
    <source>
        <dbReference type="PROSITE" id="PS51379"/>
    </source>
</evidence>
<keyword evidence="8" id="KW-1185">Reference proteome</keyword>
<gene>
    <name evidence="7" type="ORF">A3844_07920</name>
</gene>
<protein>
    <submittedName>
        <fullName evidence="7">Iron-sulfur protein</fullName>
    </submittedName>
</protein>
<dbReference type="PANTHER" id="PTHR42859:SF17">
    <property type="entry name" value="ELECTRON TRANSPORT PROTEIN HYDN-RELATED"/>
    <property type="match status" value="1"/>
</dbReference>
<dbReference type="Proteomes" id="UP000186058">
    <property type="component" value="Unassembled WGS sequence"/>
</dbReference>
<dbReference type="InterPro" id="IPR017896">
    <property type="entry name" value="4Fe4S_Fe-S-bd"/>
</dbReference>
<proteinExistence type="predicted"/>
<evidence type="ECO:0000256" key="2">
    <source>
        <dbReference type="ARBA" id="ARBA00022723"/>
    </source>
</evidence>
<dbReference type="CDD" id="cd10554">
    <property type="entry name" value="HycB_like"/>
    <property type="match status" value="1"/>
</dbReference>
<dbReference type="Pfam" id="PF00037">
    <property type="entry name" value="Fer4"/>
    <property type="match status" value="1"/>
</dbReference>
<dbReference type="PROSITE" id="PS51379">
    <property type="entry name" value="4FE4S_FER_2"/>
    <property type="match status" value="1"/>
</dbReference>
<keyword evidence="2" id="KW-0479">Metal-binding</keyword>
<dbReference type="Gene3D" id="3.30.70.20">
    <property type="match status" value="2"/>
</dbReference>
<dbReference type="InterPro" id="IPR050294">
    <property type="entry name" value="RnfB_subfamily"/>
</dbReference>
<keyword evidence="5" id="KW-0411">Iron-sulfur</keyword>
<dbReference type="SUPFAM" id="SSF54862">
    <property type="entry name" value="4Fe-4S ferredoxins"/>
    <property type="match status" value="1"/>
</dbReference>
<evidence type="ECO:0000313" key="8">
    <source>
        <dbReference type="Proteomes" id="UP000186058"/>
    </source>
</evidence>
<sequence length="218" mass="23040">MNHVHSNSLVIAEAAKCIGCKACELACFAVHNRDNGVGSTVGTVTMPVVPRLYVIRTDSFTMPVQCRQCENAPCAGACPVQAIRQKDGVIAIDADACIGCKACALACPFGAISLYKAYSGGAELPQPLLQERRDSKLQRKTRIIAYKCDLCRDIEMPGAAAGELGASGRDSSVTAVQGREPFPACVAVCPEDALRLVKVGSGNPLSQHREGMTCDVIQ</sequence>
<evidence type="ECO:0000313" key="7">
    <source>
        <dbReference type="EMBL" id="OKP88292.1"/>
    </source>
</evidence>
<feature type="domain" description="4Fe-4S ferredoxin-type" evidence="6">
    <location>
        <begin position="88"/>
        <end position="117"/>
    </location>
</feature>
<dbReference type="PROSITE" id="PS00198">
    <property type="entry name" value="4FE4S_FER_1"/>
    <property type="match status" value="1"/>
</dbReference>